<dbReference type="Gene3D" id="3.30.70.270">
    <property type="match status" value="1"/>
</dbReference>
<protein>
    <submittedName>
        <fullName evidence="4">Diguanylate cyclase</fullName>
    </submittedName>
</protein>
<dbReference type="PANTHER" id="PTHR46663">
    <property type="entry name" value="DIGUANYLATE CYCLASE DGCT-RELATED"/>
    <property type="match status" value="1"/>
</dbReference>
<dbReference type="SUPFAM" id="SSF158472">
    <property type="entry name" value="HAMP domain-like"/>
    <property type="match status" value="1"/>
</dbReference>
<evidence type="ECO:0000313" key="5">
    <source>
        <dbReference type="Proteomes" id="UP000737113"/>
    </source>
</evidence>
<dbReference type="Gene3D" id="6.10.340.10">
    <property type="match status" value="1"/>
</dbReference>
<dbReference type="InterPro" id="IPR052163">
    <property type="entry name" value="DGC-Regulatory_Protein"/>
</dbReference>
<dbReference type="GO" id="GO:0016020">
    <property type="term" value="C:membrane"/>
    <property type="evidence" value="ECO:0007669"/>
    <property type="project" value="InterPro"/>
</dbReference>
<reference evidence="4" key="1">
    <citation type="submission" date="2020-04" db="EMBL/GenBank/DDBJ databases">
        <title>Description of Shewanella salipaludis sp. nov., isolated from a salt marsh.</title>
        <authorList>
            <person name="Park S."/>
            <person name="Yoon J.-H."/>
        </authorList>
    </citation>
    <scope>NUCLEOTIDE SEQUENCE</scope>
    <source>
        <strain evidence="4">SHSM-M6</strain>
    </source>
</reference>
<dbReference type="CDD" id="cd06225">
    <property type="entry name" value="HAMP"/>
    <property type="match status" value="1"/>
</dbReference>
<dbReference type="InterPro" id="IPR029787">
    <property type="entry name" value="Nucleotide_cyclase"/>
</dbReference>
<comment type="caution">
    <text evidence="4">The sequence shown here is derived from an EMBL/GenBank/DDBJ whole genome shotgun (WGS) entry which is preliminary data.</text>
</comment>
<dbReference type="EMBL" id="JAAXYH010000001">
    <property type="protein sequence ID" value="NMH63786.1"/>
    <property type="molecule type" value="Genomic_DNA"/>
</dbReference>
<dbReference type="GO" id="GO:0007165">
    <property type="term" value="P:signal transduction"/>
    <property type="evidence" value="ECO:0007669"/>
    <property type="project" value="InterPro"/>
</dbReference>
<organism evidence="4 5">
    <name type="scientific">Shewanella salipaludis</name>
    <dbReference type="NCBI Taxonomy" id="2723052"/>
    <lineage>
        <taxon>Bacteria</taxon>
        <taxon>Pseudomonadati</taxon>
        <taxon>Pseudomonadota</taxon>
        <taxon>Gammaproteobacteria</taxon>
        <taxon>Alteromonadales</taxon>
        <taxon>Shewanellaceae</taxon>
        <taxon>Shewanella</taxon>
    </lineage>
</organism>
<sequence length="449" mass="50893">MKLSRRLQVSVLLSTLLVSLILFTSLKQAQIQALADHQLERIIRVQLQIDALSNRLWLLQHYRDRSALDEALAVQAELNKKLSLTPMINPAQRRLLTNLIRLNGNLGSLIRLASQQVTGVDAAQMLQARFTMTMQAMAEDSYRFQLSAMQHSEKQRIRMQSLLFTLLVLSLLSLTLFTLTILRRFSSSLKSLNQGIASLAQGDLKSRLEVDDTDEFGPLSRRFNDMKLTLDQITIKRDQLQYEVEQQTKLLTQQQKKLQFLADHDELTQLMSRHAFKLHMEQGLIRCKRNLTSAAVLYLDLDKFKPINDSHGHSMGDLVLVEIAQRLQQSMRQSDMVARWGGDEFVIWLEPVKSRAETLTVIQKLIPLLCSPIFIDKHAFSIDISLGVSLYPQDGKDANSLLQIADNNMYLAKGQPGSNCYFSARDAEPWRNAVLGQGEPDSGGPKLVN</sequence>
<keyword evidence="1" id="KW-1133">Transmembrane helix</keyword>
<dbReference type="NCBIfam" id="TIGR00254">
    <property type="entry name" value="GGDEF"/>
    <property type="match status" value="1"/>
</dbReference>
<dbReference type="Pfam" id="PF00672">
    <property type="entry name" value="HAMP"/>
    <property type="match status" value="1"/>
</dbReference>
<keyword evidence="1" id="KW-0472">Membrane</keyword>
<dbReference type="SMART" id="SM00304">
    <property type="entry name" value="HAMP"/>
    <property type="match status" value="1"/>
</dbReference>
<feature type="transmembrane region" description="Helical" evidence="1">
    <location>
        <begin position="162"/>
        <end position="182"/>
    </location>
</feature>
<gene>
    <name evidence="4" type="ORF">HC757_01110</name>
</gene>
<name>A0A972JL77_9GAMM</name>
<dbReference type="Pfam" id="PF00990">
    <property type="entry name" value="GGDEF"/>
    <property type="match status" value="1"/>
</dbReference>
<dbReference type="InterPro" id="IPR003660">
    <property type="entry name" value="HAMP_dom"/>
</dbReference>
<dbReference type="PANTHER" id="PTHR46663:SF2">
    <property type="entry name" value="GGDEF DOMAIN-CONTAINING PROTEIN"/>
    <property type="match status" value="1"/>
</dbReference>
<evidence type="ECO:0000313" key="4">
    <source>
        <dbReference type="EMBL" id="NMH63786.1"/>
    </source>
</evidence>
<dbReference type="Proteomes" id="UP000737113">
    <property type="component" value="Unassembled WGS sequence"/>
</dbReference>
<dbReference type="RefSeq" id="WP_169562414.1">
    <property type="nucleotide sequence ID" value="NZ_JAAXYH010000001.1"/>
</dbReference>
<proteinExistence type="predicted"/>
<evidence type="ECO:0000259" key="3">
    <source>
        <dbReference type="PROSITE" id="PS50887"/>
    </source>
</evidence>
<accession>A0A972JL77</accession>
<keyword evidence="5" id="KW-1185">Reference proteome</keyword>
<dbReference type="AlphaFoldDB" id="A0A972JL77"/>
<dbReference type="SMART" id="SM00267">
    <property type="entry name" value="GGDEF"/>
    <property type="match status" value="1"/>
</dbReference>
<dbReference type="PROSITE" id="PS50885">
    <property type="entry name" value="HAMP"/>
    <property type="match status" value="1"/>
</dbReference>
<keyword evidence="1" id="KW-0812">Transmembrane</keyword>
<dbReference type="SUPFAM" id="SSF55073">
    <property type="entry name" value="Nucleotide cyclase"/>
    <property type="match status" value="1"/>
</dbReference>
<feature type="domain" description="GGDEF" evidence="3">
    <location>
        <begin position="292"/>
        <end position="426"/>
    </location>
</feature>
<evidence type="ECO:0000259" key="2">
    <source>
        <dbReference type="PROSITE" id="PS50885"/>
    </source>
</evidence>
<evidence type="ECO:0000256" key="1">
    <source>
        <dbReference type="SAM" id="Phobius"/>
    </source>
</evidence>
<dbReference type="CDD" id="cd01949">
    <property type="entry name" value="GGDEF"/>
    <property type="match status" value="1"/>
</dbReference>
<dbReference type="InterPro" id="IPR043128">
    <property type="entry name" value="Rev_trsase/Diguanyl_cyclase"/>
</dbReference>
<dbReference type="PROSITE" id="PS50887">
    <property type="entry name" value="GGDEF"/>
    <property type="match status" value="1"/>
</dbReference>
<feature type="domain" description="HAMP" evidence="2">
    <location>
        <begin position="183"/>
        <end position="235"/>
    </location>
</feature>
<dbReference type="InterPro" id="IPR000160">
    <property type="entry name" value="GGDEF_dom"/>
</dbReference>